<dbReference type="GO" id="GO:0010468">
    <property type="term" value="P:regulation of gene expression"/>
    <property type="evidence" value="ECO:0000318"/>
    <property type="project" value="GO_Central"/>
</dbReference>
<keyword evidence="9" id="KW-1185">Reference proteome</keyword>
<dbReference type="Gramene" id="Jr16_07320_p1">
    <property type="protein sequence ID" value="cds.Jr16_07320_p1"/>
    <property type="gene ID" value="Jr16_07320"/>
</dbReference>
<evidence type="ECO:0000256" key="1">
    <source>
        <dbReference type="ARBA" id="ARBA00004123"/>
    </source>
</evidence>
<feature type="region of interest" description="Disordered" evidence="8">
    <location>
        <begin position="135"/>
        <end position="155"/>
    </location>
</feature>
<dbReference type="FunCoup" id="A0A2I4EX15">
    <property type="interactions" value="3224"/>
</dbReference>
<evidence type="ECO:0000256" key="5">
    <source>
        <dbReference type="ARBA" id="ARBA00023054"/>
    </source>
</evidence>
<accession>A0A2I4EX15</accession>
<evidence type="ECO:0000256" key="6">
    <source>
        <dbReference type="ARBA" id="ARBA00023242"/>
    </source>
</evidence>
<dbReference type="GO" id="GO:0008270">
    <property type="term" value="F:zinc ion binding"/>
    <property type="evidence" value="ECO:0007669"/>
    <property type="project" value="UniProtKB-KW"/>
</dbReference>
<keyword evidence="6" id="KW-0539">Nucleus</keyword>
<dbReference type="InterPro" id="IPR032881">
    <property type="entry name" value="Oberon-like_PHD"/>
</dbReference>
<evidence type="ECO:0000256" key="3">
    <source>
        <dbReference type="ARBA" id="ARBA00022771"/>
    </source>
</evidence>
<dbReference type="GO" id="GO:0010078">
    <property type="term" value="P:maintenance of root meristem identity"/>
    <property type="evidence" value="ECO:0000318"/>
    <property type="project" value="GO_Central"/>
</dbReference>
<dbReference type="GeneID" id="108993468"/>
<feature type="region of interest" description="Disordered" evidence="8">
    <location>
        <begin position="19"/>
        <end position="69"/>
    </location>
</feature>
<dbReference type="PANTHER" id="PTHR21736">
    <property type="entry name" value="VERNALIZATION-INSENSITIVE PROTEIN 3"/>
    <property type="match status" value="1"/>
</dbReference>
<evidence type="ECO:0000256" key="4">
    <source>
        <dbReference type="ARBA" id="ARBA00022833"/>
    </source>
</evidence>
<dbReference type="GO" id="GO:0005634">
    <property type="term" value="C:nucleus"/>
    <property type="evidence" value="ECO:0000318"/>
    <property type="project" value="GO_Central"/>
</dbReference>
<comment type="subcellular location">
    <subcellularLocation>
        <location evidence="1">Nucleus</location>
    </subcellularLocation>
</comment>
<protein>
    <submittedName>
        <fullName evidence="10">Protein OBERON 3-like</fullName>
    </submittedName>
</protein>
<dbReference type="RefSeq" id="XP_018823945.1">
    <property type="nucleotide sequence ID" value="XM_018968400.2"/>
</dbReference>
<feature type="compositionally biased region" description="Polar residues" evidence="8">
    <location>
        <begin position="192"/>
        <end position="215"/>
    </location>
</feature>
<keyword evidence="5 7" id="KW-0175">Coiled coil</keyword>
<dbReference type="PRINTS" id="PR01544">
    <property type="entry name" value="ARATH130DUF"/>
</dbReference>
<evidence type="ECO:0000313" key="10">
    <source>
        <dbReference type="RefSeq" id="XP_018823945.1"/>
    </source>
</evidence>
<dbReference type="GO" id="GO:0010492">
    <property type="term" value="P:maintenance of shoot apical meristem identity"/>
    <property type="evidence" value="ECO:0000318"/>
    <property type="project" value="GO_Central"/>
</dbReference>
<organism evidence="9 10">
    <name type="scientific">Juglans regia</name>
    <name type="common">English walnut</name>
    <dbReference type="NCBI Taxonomy" id="51240"/>
    <lineage>
        <taxon>Eukaryota</taxon>
        <taxon>Viridiplantae</taxon>
        <taxon>Streptophyta</taxon>
        <taxon>Embryophyta</taxon>
        <taxon>Tracheophyta</taxon>
        <taxon>Spermatophyta</taxon>
        <taxon>Magnoliopsida</taxon>
        <taxon>eudicotyledons</taxon>
        <taxon>Gunneridae</taxon>
        <taxon>Pentapetalae</taxon>
        <taxon>rosids</taxon>
        <taxon>fabids</taxon>
        <taxon>Fagales</taxon>
        <taxon>Juglandaceae</taxon>
        <taxon>Juglans</taxon>
    </lineage>
</organism>
<evidence type="ECO:0000256" key="7">
    <source>
        <dbReference type="SAM" id="Coils"/>
    </source>
</evidence>
<feature type="compositionally biased region" description="Basic and acidic residues" evidence="8">
    <location>
        <begin position="28"/>
        <end position="37"/>
    </location>
</feature>
<gene>
    <name evidence="10" type="primary">LOC108993468</name>
</gene>
<dbReference type="InterPro" id="IPR032535">
    <property type="entry name" value="Oberon_CC"/>
</dbReference>
<dbReference type="AlphaFoldDB" id="A0A2I4EX15"/>
<feature type="compositionally biased region" description="Basic and acidic residues" evidence="8">
    <location>
        <begin position="142"/>
        <end position="155"/>
    </location>
</feature>
<dbReference type="InterPro" id="IPR004082">
    <property type="entry name" value="OBERON"/>
</dbReference>
<name>A0A2I4EX15_JUGRE</name>
<evidence type="ECO:0000256" key="2">
    <source>
        <dbReference type="ARBA" id="ARBA00022723"/>
    </source>
</evidence>
<dbReference type="InterPro" id="IPR047578">
    <property type="entry name" value="OBE1-like_PHD"/>
</dbReference>
<sequence length="830" mass="92233">MFGGKDLCNGASACVGDNSSQGKLTLHNSDRSRENTDVKMSFPEKGMGFPRESDMGSDGFRSKHSKPGTLGSQELTLSYLCENSKLGLPGKEITGKSLVNTFEKIALKGREISVSENSNQDEKWVERDFLNMNETRGNSSKRQVEDDVERKNIADKKPKLETLNLSLALPDVSRSVTAPNPSQNANPPAWPKSTTRSAQSLAPSGNNPQTTCSNDFTAPSMSYSYSHPHSHNPSCSLTRNSTENYEYSVGRDDQIWNCGEGTNGSVHSRFKPIGDGAVTLSNHGGGLFSMLQGNQSNRYKDSCNNSHYKTTTSSGNHSSYPSELPARPRFDTQSGDSRGRGSEGLWNFGGVDGDGRGRRVTRLERIIRDIISDPIPTMSQAIQEFPDDTVALVKDYLKNIIALPEKKEELVGLQSCLERRSDLTKETLSKCHKVQLEIFVAVKMGLGSYLSGEISLPTTQLVEIFLYTRCRNVNCRSTLPVDDCDCKICSGNKGFCSQCMCPICLKFDGAINTCSWVGCDVCSHWCHAACGSQKNLIKPGPSLKGPSGTTEMQFHCVGCGHASQMFGFVKDVFLNFAKDWGLETLKKELDRVRNIFRGSEDYRGKELHIKADEMFSKLERKIISPSDACNIIIQFFKCGMPDFPAPDVSGDLVATPAILRKEATPLSQSTSLPPIFNSYNMSSSGIRNDLLSNDLRESDLKPSIISELTTEDDIRFGAVPNIDGFESLESLVRIKEAEARMFQNKADEAQREAEGFRRMILTKTEKLDEEYSGKLSKLCMVETEERRRKKLEELKVLENSHCDYYNMKIRMQDDIAGLLERMEATKQQWV</sequence>
<proteinExistence type="predicted"/>
<dbReference type="OrthoDB" id="1905265at2759"/>
<feature type="region of interest" description="Disordered" evidence="8">
    <location>
        <begin position="299"/>
        <end position="348"/>
    </location>
</feature>
<evidence type="ECO:0000313" key="9">
    <source>
        <dbReference type="Proteomes" id="UP000235220"/>
    </source>
</evidence>
<dbReference type="KEGG" id="jre:108993468"/>
<dbReference type="CDD" id="cd15612">
    <property type="entry name" value="PHD_OBE1_like"/>
    <property type="match status" value="1"/>
</dbReference>
<dbReference type="GO" id="GO:0010071">
    <property type="term" value="P:root meristem specification"/>
    <property type="evidence" value="ECO:0000318"/>
    <property type="project" value="GO_Central"/>
</dbReference>
<keyword evidence="2" id="KW-0479">Metal-binding</keyword>
<evidence type="ECO:0000256" key="8">
    <source>
        <dbReference type="SAM" id="MobiDB-lite"/>
    </source>
</evidence>
<dbReference type="Pfam" id="PF16312">
    <property type="entry name" value="Oberon_cc"/>
    <property type="match status" value="1"/>
</dbReference>
<reference evidence="10" key="1">
    <citation type="submission" date="2025-08" db="UniProtKB">
        <authorList>
            <consortium name="RefSeq"/>
        </authorList>
    </citation>
    <scope>IDENTIFICATION</scope>
    <source>
        <tissue evidence="10">Leaves</tissue>
    </source>
</reference>
<feature type="compositionally biased region" description="Low complexity" evidence="8">
    <location>
        <begin position="178"/>
        <end position="187"/>
    </location>
</feature>
<dbReference type="Proteomes" id="UP000235220">
    <property type="component" value="Chromosome 16"/>
</dbReference>
<dbReference type="STRING" id="51240.A0A2I4EX15"/>
<keyword evidence="3" id="KW-0863">Zinc-finger</keyword>
<keyword evidence="4" id="KW-0862">Zinc</keyword>
<feature type="coiled-coil region" evidence="7">
    <location>
        <begin position="732"/>
        <end position="828"/>
    </location>
</feature>
<feature type="region of interest" description="Disordered" evidence="8">
    <location>
        <begin position="174"/>
        <end position="215"/>
    </location>
</feature>
<feature type="compositionally biased region" description="Polar residues" evidence="8">
    <location>
        <begin position="299"/>
        <end position="321"/>
    </location>
</feature>
<dbReference type="PANTHER" id="PTHR21736:SF38">
    <property type="entry name" value="PROTEIN OBERON 3"/>
    <property type="match status" value="1"/>
</dbReference>
<dbReference type="Pfam" id="PF07227">
    <property type="entry name" value="PHD_Oberon"/>
    <property type="match status" value="1"/>
</dbReference>